<dbReference type="KEGG" id="dar:Daro_1811"/>
<gene>
    <name evidence="2" type="ordered locus">Daro_1811</name>
</gene>
<protein>
    <submittedName>
        <fullName evidence="2">MOSC protein</fullName>
    </submittedName>
</protein>
<reference evidence="2" key="1">
    <citation type="submission" date="2005-08" db="EMBL/GenBank/DDBJ databases">
        <title>Complete sequence of Dechloromonas aromatica RCB.</title>
        <authorList>
            <person name="Salinero K.K."/>
            <person name="Copeland A."/>
            <person name="Lucas S."/>
            <person name="Lapidus A."/>
            <person name="Barry K."/>
            <person name="Detter J.C."/>
            <person name="Glavina T."/>
            <person name="Hammon N."/>
            <person name="Israni S."/>
            <person name="Pitluck S."/>
            <person name="Di Bartolo G."/>
            <person name="Trong S."/>
            <person name="Schmutz J."/>
            <person name="Larimer F."/>
            <person name="Land M."/>
            <person name="Ivanova N."/>
            <person name="Richardson P."/>
        </authorList>
    </citation>
    <scope>NUCLEOTIDE SEQUENCE</scope>
    <source>
        <strain evidence="2">RCB</strain>
    </source>
</reference>
<dbReference type="STRING" id="159087.Daro_1811"/>
<dbReference type="InterPro" id="IPR011037">
    <property type="entry name" value="Pyrv_Knase-like_insert_dom_sf"/>
</dbReference>
<dbReference type="Gene3D" id="2.40.33.20">
    <property type="entry name" value="PK beta-barrel domain-like"/>
    <property type="match status" value="1"/>
</dbReference>
<dbReference type="EMBL" id="CP000089">
    <property type="protein sequence ID" value="AAZ46557.1"/>
    <property type="molecule type" value="Genomic_DNA"/>
</dbReference>
<dbReference type="GO" id="GO:0030170">
    <property type="term" value="F:pyridoxal phosphate binding"/>
    <property type="evidence" value="ECO:0007669"/>
    <property type="project" value="InterPro"/>
</dbReference>
<dbReference type="InterPro" id="IPR052716">
    <property type="entry name" value="MOSC_domain"/>
</dbReference>
<proteinExistence type="predicted"/>
<evidence type="ECO:0000259" key="1">
    <source>
        <dbReference type="PROSITE" id="PS51340"/>
    </source>
</evidence>
<dbReference type="HOGENOM" id="CLU_104911_0_0_4"/>
<dbReference type="Pfam" id="PF03473">
    <property type="entry name" value="MOSC"/>
    <property type="match status" value="1"/>
</dbReference>
<dbReference type="PROSITE" id="PS51340">
    <property type="entry name" value="MOSC"/>
    <property type="match status" value="1"/>
</dbReference>
<evidence type="ECO:0000313" key="2">
    <source>
        <dbReference type="EMBL" id="AAZ46557.1"/>
    </source>
</evidence>
<sequence length="158" mass="17251">MHVERLFLSPSRGEAQQECRQIELLAGKGVVGDRHFAKADWAGQQLTLIEAEEIERFCAHTGRANDLSITRRNVVTRGIRLSELVGRQFRLGNCLLVGVETCEPCRTLGQRLANEALSPPEVVKYWVGRGGLRANVLTSGRLACGDALAPVESGEQAA</sequence>
<dbReference type="PANTHER" id="PTHR36930:SF1">
    <property type="entry name" value="MOSC DOMAIN-CONTAINING PROTEIN"/>
    <property type="match status" value="1"/>
</dbReference>
<dbReference type="GO" id="GO:0030151">
    <property type="term" value="F:molybdenum ion binding"/>
    <property type="evidence" value="ECO:0007669"/>
    <property type="project" value="InterPro"/>
</dbReference>
<dbReference type="AlphaFoldDB" id="Q47F24"/>
<feature type="domain" description="MOSC" evidence="1">
    <location>
        <begin position="17"/>
        <end position="151"/>
    </location>
</feature>
<dbReference type="InterPro" id="IPR005302">
    <property type="entry name" value="MoCF_Sase_C"/>
</dbReference>
<dbReference type="SUPFAM" id="SSF50800">
    <property type="entry name" value="PK beta-barrel domain-like"/>
    <property type="match status" value="1"/>
</dbReference>
<dbReference type="OrthoDB" id="1550913at2"/>
<name>Q47F24_DECAR</name>
<dbReference type="eggNOG" id="COG2258">
    <property type="taxonomic scope" value="Bacteria"/>
</dbReference>
<dbReference type="GO" id="GO:0003824">
    <property type="term" value="F:catalytic activity"/>
    <property type="evidence" value="ECO:0007669"/>
    <property type="project" value="InterPro"/>
</dbReference>
<accession>Q47F24</accession>
<organism evidence="2">
    <name type="scientific">Dechloromonas aromatica (strain RCB)</name>
    <dbReference type="NCBI Taxonomy" id="159087"/>
    <lineage>
        <taxon>Bacteria</taxon>
        <taxon>Pseudomonadati</taxon>
        <taxon>Pseudomonadota</taxon>
        <taxon>Betaproteobacteria</taxon>
        <taxon>Rhodocyclales</taxon>
        <taxon>Azonexaceae</taxon>
        <taxon>Dechloromonas</taxon>
    </lineage>
</organism>
<dbReference type="PANTHER" id="PTHR36930">
    <property type="entry name" value="METAL-SULFUR CLUSTER BIOSYNTHESIS PROTEINS YUAD-RELATED"/>
    <property type="match status" value="1"/>
</dbReference>